<accession>A0A0K2VAP9</accession>
<name>A0A0K2VAP9_LEPSM</name>
<dbReference type="EMBL" id="HACA01029635">
    <property type="protein sequence ID" value="CDW46996.1"/>
    <property type="molecule type" value="Transcribed_RNA"/>
</dbReference>
<protein>
    <submittedName>
        <fullName evidence="1">Uncharacterized protein</fullName>
    </submittedName>
</protein>
<sequence length="12" mass="1377">MQGGKGRERTEK</sequence>
<evidence type="ECO:0000313" key="1">
    <source>
        <dbReference type="EMBL" id="CDW46996.1"/>
    </source>
</evidence>
<reference evidence="1" key="1">
    <citation type="submission" date="2014-05" db="EMBL/GenBank/DDBJ databases">
        <authorList>
            <person name="Chronopoulou M."/>
        </authorList>
    </citation>
    <scope>NUCLEOTIDE SEQUENCE</scope>
    <source>
        <tissue evidence="1">Whole organism</tissue>
    </source>
</reference>
<organism evidence="1">
    <name type="scientific">Lepeophtheirus salmonis</name>
    <name type="common">Salmon louse</name>
    <name type="synonym">Caligus salmonis</name>
    <dbReference type="NCBI Taxonomy" id="72036"/>
    <lineage>
        <taxon>Eukaryota</taxon>
        <taxon>Metazoa</taxon>
        <taxon>Ecdysozoa</taxon>
        <taxon>Arthropoda</taxon>
        <taxon>Crustacea</taxon>
        <taxon>Multicrustacea</taxon>
        <taxon>Hexanauplia</taxon>
        <taxon>Copepoda</taxon>
        <taxon>Siphonostomatoida</taxon>
        <taxon>Caligidae</taxon>
        <taxon>Lepeophtheirus</taxon>
    </lineage>
</organism>
<proteinExistence type="predicted"/>